<dbReference type="EMBL" id="JBIENY010000175">
    <property type="protein sequence ID" value="MFG6295836.1"/>
    <property type="molecule type" value="Genomic_DNA"/>
</dbReference>
<gene>
    <name evidence="2" type="ORF">ACGU38_10760</name>
</gene>
<protein>
    <submittedName>
        <fullName evidence="2">Uncharacterized protein</fullName>
    </submittedName>
</protein>
<feature type="region of interest" description="Disordered" evidence="1">
    <location>
        <begin position="95"/>
        <end position="146"/>
    </location>
</feature>
<proteinExistence type="predicted"/>
<feature type="non-terminal residue" evidence="2">
    <location>
        <position position="146"/>
    </location>
</feature>
<feature type="compositionally biased region" description="Basic and acidic residues" evidence="1">
    <location>
        <begin position="129"/>
        <end position="146"/>
    </location>
</feature>
<evidence type="ECO:0000256" key="1">
    <source>
        <dbReference type="SAM" id="MobiDB-lite"/>
    </source>
</evidence>
<dbReference type="RefSeq" id="WP_394393563.1">
    <property type="nucleotide sequence ID" value="NZ_JBIENY010000175.1"/>
</dbReference>
<accession>A0ABW7DYQ9</accession>
<reference evidence="2 3" key="1">
    <citation type="submission" date="2024-10" db="EMBL/GenBank/DDBJ databases">
        <title>Draft genome assembly of a novel steroid transforming actinomycete isolated from African clawed frog Xenopus laevis.</title>
        <authorList>
            <person name="Bragin E."/>
            <person name="Kollerov V."/>
            <person name="Donova M.V."/>
        </authorList>
    </citation>
    <scope>NUCLEOTIDE SEQUENCE [LARGE SCALE GENOMIC DNA]</scope>
    <source>
        <strain evidence="2 3">MTOC-St3</strain>
    </source>
</reference>
<organism evidence="2 3">
    <name type="scientific">Streptomyces rochei</name>
    <name type="common">Streptomyces parvullus</name>
    <dbReference type="NCBI Taxonomy" id="1928"/>
    <lineage>
        <taxon>Bacteria</taxon>
        <taxon>Bacillati</taxon>
        <taxon>Actinomycetota</taxon>
        <taxon>Actinomycetes</taxon>
        <taxon>Kitasatosporales</taxon>
        <taxon>Streptomycetaceae</taxon>
        <taxon>Streptomyces</taxon>
        <taxon>Streptomyces rochei group</taxon>
    </lineage>
</organism>
<dbReference type="Proteomes" id="UP001605990">
    <property type="component" value="Unassembled WGS sequence"/>
</dbReference>
<comment type="caution">
    <text evidence="2">The sequence shown here is derived from an EMBL/GenBank/DDBJ whole genome shotgun (WGS) entry which is preliminary data.</text>
</comment>
<keyword evidence="3" id="KW-1185">Reference proteome</keyword>
<feature type="compositionally biased region" description="Basic and acidic residues" evidence="1">
    <location>
        <begin position="95"/>
        <end position="110"/>
    </location>
</feature>
<evidence type="ECO:0000313" key="3">
    <source>
        <dbReference type="Proteomes" id="UP001605990"/>
    </source>
</evidence>
<name>A0ABW7DYQ9_STRRO</name>
<evidence type="ECO:0000313" key="2">
    <source>
        <dbReference type="EMBL" id="MFG6295836.1"/>
    </source>
</evidence>
<sequence>MSRISFTDPDTGALSWFDPQAARDAISEGRNWTGENWIGAVSGLQTSRAVLYLTKGGRWIENQDATSEFNGADVYRFLTDDQAHAWLVKAADARRDNEEAEDALKRHFPDTPDEEGPNLGGRPMVGPKVETRLDPDTLAKVDERAA</sequence>